<protein>
    <submittedName>
        <fullName evidence="1">Uncharacterized protein</fullName>
    </submittedName>
</protein>
<name>A0A3N1GZF1_9PSEU</name>
<organism evidence="1 2">
    <name type="scientific">Saccharothrix texasensis</name>
    <dbReference type="NCBI Taxonomy" id="103734"/>
    <lineage>
        <taxon>Bacteria</taxon>
        <taxon>Bacillati</taxon>
        <taxon>Actinomycetota</taxon>
        <taxon>Actinomycetes</taxon>
        <taxon>Pseudonocardiales</taxon>
        <taxon>Pseudonocardiaceae</taxon>
        <taxon>Saccharothrix</taxon>
    </lineage>
</organism>
<dbReference type="AlphaFoldDB" id="A0A3N1GZF1"/>
<keyword evidence="2" id="KW-1185">Reference proteome</keyword>
<dbReference type="Proteomes" id="UP000268727">
    <property type="component" value="Unassembled WGS sequence"/>
</dbReference>
<evidence type="ECO:0000313" key="2">
    <source>
        <dbReference type="Proteomes" id="UP000268727"/>
    </source>
</evidence>
<sequence>MTTAERKIAELRHKLAGIDADFARWRAETDPGRVLRKHRTQVVRLTDRLGGVVERIGAELDAAAGDDVLRECRRLQLRMLEVHRLWDFYRSKLNLRYVEWYRPFLTAVDEFAWRCYEPAAAGRDREAPLVHLSGEFSPFTHLRETPFAVEDVPDALDTADFLAVVTRLPIPVIGLPWYQLVHLPDAVVIGHEVGHAVDRDFGLLGTVRALTRPVSRTMPEARRDAWDTWLPEVFADLYGVLAGGPASASALADLLVVDDTRAAAELDGPVLVHPPAAVRLAVTAQALAETGFPAARPACGPFEDDIAPVVQALLDGPYPGLGDRPLREVIAFTAAQQRNAVTAADGLVDHQRPETSDVRCLVAAARLAFDREPALFAPPPPGRVNAQDLILDKVAKAVGDGSRADDGEAGPAVDDRAAGAELYDLIDSMIREAHHDHHD</sequence>
<comment type="caution">
    <text evidence="1">The sequence shown here is derived from an EMBL/GenBank/DDBJ whole genome shotgun (WGS) entry which is preliminary data.</text>
</comment>
<dbReference type="OrthoDB" id="4115736at2"/>
<dbReference type="EMBL" id="RJKM01000001">
    <property type="protein sequence ID" value="ROP35628.1"/>
    <property type="molecule type" value="Genomic_DNA"/>
</dbReference>
<proteinExistence type="predicted"/>
<evidence type="ECO:0000313" key="1">
    <source>
        <dbReference type="EMBL" id="ROP35628.1"/>
    </source>
</evidence>
<reference evidence="1 2" key="1">
    <citation type="submission" date="2018-11" db="EMBL/GenBank/DDBJ databases">
        <title>Sequencing the genomes of 1000 actinobacteria strains.</title>
        <authorList>
            <person name="Klenk H.-P."/>
        </authorList>
    </citation>
    <scope>NUCLEOTIDE SEQUENCE [LARGE SCALE GENOMIC DNA]</scope>
    <source>
        <strain evidence="1 2">DSM 44231</strain>
    </source>
</reference>
<dbReference type="RefSeq" id="WP_123741733.1">
    <property type="nucleotide sequence ID" value="NZ_RJKM01000001.1"/>
</dbReference>
<accession>A0A3N1GZF1</accession>
<gene>
    <name evidence="1" type="ORF">EDD40_0866</name>
</gene>